<keyword evidence="1" id="KW-0472">Membrane</keyword>
<evidence type="ECO:0000313" key="2">
    <source>
        <dbReference type="EMBL" id="OGG11330.1"/>
    </source>
</evidence>
<feature type="transmembrane region" description="Helical" evidence="1">
    <location>
        <begin position="223"/>
        <end position="242"/>
    </location>
</feature>
<sequence>MKKIVASPVFWLVVLSLLPLTSLVQPGIINAHDAPDHVARIANFYQSLAEGNVVPRWAAHLNWGYGHPILMFLYPLPSYIASVFHFLGFSFVDSTKLVFALSWVASALTMYIWMKCAFGKKAAIFGSLLYIFAPYRFVDFYVRGALGEHVAFIFPPLVLYFLFSVSKERWCNRRWIGSVIGATISLSALILAHNAIAIMFLPIVMIYMAYLFWFEAKPKWPLIVAYFLTLFFCFGLTAFFWIPAYFEGKYTLRDIVTASEALQRFVSWRWFVYSPWNYGGGDEITKSLGFVQWFGILGSFVILWKSNDRKIRIVLIGSLLILIGSLFIMTSSSALIWKNFSLLQKFQFPWRFLSVSVFTAAIIGGVAIDRMLEKLKNRNILFIIICGLIVLITVPQWHPKG</sequence>
<feature type="transmembrane region" description="Helical" evidence="1">
    <location>
        <begin position="198"/>
        <end position="216"/>
    </location>
</feature>
<feature type="transmembrane region" description="Helical" evidence="1">
    <location>
        <begin position="348"/>
        <end position="368"/>
    </location>
</feature>
<feature type="transmembrane region" description="Helical" evidence="1">
    <location>
        <begin position="175"/>
        <end position="192"/>
    </location>
</feature>
<feature type="transmembrane region" description="Helical" evidence="1">
    <location>
        <begin position="284"/>
        <end position="304"/>
    </location>
</feature>
<accession>A0A1F5ZFW5</accession>
<evidence type="ECO:0000313" key="3">
    <source>
        <dbReference type="Proteomes" id="UP000177268"/>
    </source>
</evidence>
<comment type="caution">
    <text evidence="2">The sequence shown here is derived from an EMBL/GenBank/DDBJ whole genome shotgun (WGS) entry which is preliminary data.</text>
</comment>
<dbReference type="EMBL" id="MFIZ01000033">
    <property type="protein sequence ID" value="OGG11330.1"/>
    <property type="molecule type" value="Genomic_DNA"/>
</dbReference>
<feature type="transmembrane region" description="Helical" evidence="1">
    <location>
        <begin position="144"/>
        <end position="163"/>
    </location>
</feature>
<dbReference type="STRING" id="1798370.A2Z00_02540"/>
<dbReference type="AlphaFoldDB" id="A0A1F5ZFW5"/>
<gene>
    <name evidence="2" type="ORF">A2Z00_02540</name>
</gene>
<feature type="transmembrane region" description="Helical" evidence="1">
    <location>
        <begin position="97"/>
        <end position="114"/>
    </location>
</feature>
<evidence type="ECO:0000256" key="1">
    <source>
        <dbReference type="SAM" id="Phobius"/>
    </source>
</evidence>
<protein>
    <recommendedName>
        <fullName evidence="4">Membrane protein 6-pyruvoyl-tetrahydropterin synthase-related domain-containing protein</fullName>
    </recommendedName>
</protein>
<keyword evidence="1" id="KW-0812">Transmembrane</keyword>
<evidence type="ECO:0008006" key="4">
    <source>
        <dbReference type="Google" id="ProtNLM"/>
    </source>
</evidence>
<name>A0A1F5ZFW5_9BACT</name>
<feature type="transmembrane region" description="Helical" evidence="1">
    <location>
        <begin position="313"/>
        <end position="336"/>
    </location>
</feature>
<reference evidence="2 3" key="1">
    <citation type="journal article" date="2016" name="Nat. Commun.">
        <title>Thousands of microbial genomes shed light on interconnected biogeochemical processes in an aquifer system.</title>
        <authorList>
            <person name="Anantharaman K."/>
            <person name="Brown C.T."/>
            <person name="Hug L.A."/>
            <person name="Sharon I."/>
            <person name="Castelle C.J."/>
            <person name="Probst A.J."/>
            <person name="Thomas B.C."/>
            <person name="Singh A."/>
            <person name="Wilkins M.J."/>
            <person name="Karaoz U."/>
            <person name="Brodie E.L."/>
            <person name="Williams K.H."/>
            <person name="Hubbard S.S."/>
            <person name="Banfield J.F."/>
        </authorList>
    </citation>
    <scope>NUCLEOTIDE SEQUENCE [LARGE SCALE GENOMIC DNA]</scope>
</reference>
<proteinExistence type="predicted"/>
<keyword evidence="1" id="KW-1133">Transmembrane helix</keyword>
<organism evidence="2 3">
    <name type="scientific">Candidatus Gottesmanbacteria bacterium RBG_13_45_10</name>
    <dbReference type="NCBI Taxonomy" id="1798370"/>
    <lineage>
        <taxon>Bacteria</taxon>
        <taxon>Candidatus Gottesmaniibacteriota</taxon>
    </lineage>
</organism>
<dbReference type="Proteomes" id="UP000177268">
    <property type="component" value="Unassembled WGS sequence"/>
</dbReference>
<feature type="transmembrane region" description="Helical" evidence="1">
    <location>
        <begin position="380"/>
        <end position="398"/>
    </location>
</feature>